<evidence type="ECO:0000313" key="1">
    <source>
        <dbReference type="EMBL" id="MPC46051.1"/>
    </source>
</evidence>
<reference evidence="1 2" key="1">
    <citation type="submission" date="2019-05" db="EMBL/GenBank/DDBJ databases">
        <title>Another draft genome of Portunus trituberculatus and its Hox gene families provides insights of decapod evolution.</title>
        <authorList>
            <person name="Jeong J.-H."/>
            <person name="Song I."/>
            <person name="Kim S."/>
            <person name="Choi T."/>
            <person name="Kim D."/>
            <person name="Ryu S."/>
            <person name="Kim W."/>
        </authorList>
    </citation>
    <scope>NUCLEOTIDE SEQUENCE [LARGE SCALE GENOMIC DNA]</scope>
    <source>
        <tissue evidence="1">Muscle</tissue>
    </source>
</reference>
<name>A0A5B7FFK7_PORTR</name>
<organism evidence="1 2">
    <name type="scientific">Portunus trituberculatus</name>
    <name type="common">Swimming crab</name>
    <name type="synonym">Neptunus trituberculatus</name>
    <dbReference type="NCBI Taxonomy" id="210409"/>
    <lineage>
        <taxon>Eukaryota</taxon>
        <taxon>Metazoa</taxon>
        <taxon>Ecdysozoa</taxon>
        <taxon>Arthropoda</taxon>
        <taxon>Crustacea</taxon>
        <taxon>Multicrustacea</taxon>
        <taxon>Malacostraca</taxon>
        <taxon>Eumalacostraca</taxon>
        <taxon>Eucarida</taxon>
        <taxon>Decapoda</taxon>
        <taxon>Pleocyemata</taxon>
        <taxon>Brachyura</taxon>
        <taxon>Eubrachyura</taxon>
        <taxon>Portunoidea</taxon>
        <taxon>Portunidae</taxon>
        <taxon>Portuninae</taxon>
        <taxon>Portunus</taxon>
    </lineage>
</organism>
<dbReference type="EMBL" id="VSRR010007020">
    <property type="protein sequence ID" value="MPC46051.1"/>
    <property type="molecule type" value="Genomic_DNA"/>
</dbReference>
<gene>
    <name evidence="1" type="ORF">E2C01_039761</name>
</gene>
<sequence>MSRIKNFLTVPKPHFGRPVLNRLSSSTSSSSGVASLKTSDALTSFGLSALTPSSLLGGGGLAGATTTTVTALDLSNPIVNPLGHNPALANNPLSFVDQSLAHLDPAGLSFPPHGTSGLGLTSLASLGPSFLGGPSSTTAGLNLAGSNPLGSVTLPTSLGLVGGSGLLGGGGGITNPVFPNINPLPTIITTSYDKDGIIDVPSPLPALSAPLQWFIGAT</sequence>
<comment type="caution">
    <text evidence="1">The sequence shown here is derived from an EMBL/GenBank/DDBJ whole genome shotgun (WGS) entry which is preliminary data.</text>
</comment>
<accession>A0A5B7FFK7</accession>
<proteinExistence type="predicted"/>
<keyword evidence="2" id="KW-1185">Reference proteome</keyword>
<evidence type="ECO:0000313" key="2">
    <source>
        <dbReference type="Proteomes" id="UP000324222"/>
    </source>
</evidence>
<dbReference type="AlphaFoldDB" id="A0A5B7FFK7"/>
<dbReference type="Proteomes" id="UP000324222">
    <property type="component" value="Unassembled WGS sequence"/>
</dbReference>
<dbReference type="OrthoDB" id="4158657at2759"/>
<protein>
    <submittedName>
        <fullName evidence="1">Uncharacterized protein</fullName>
    </submittedName>
</protein>